<dbReference type="Gene3D" id="3.50.30.30">
    <property type="match status" value="1"/>
</dbReference>
<dbReference type="Pfam" id="PF00395">
    <property type="entry name" value="SLH"/>
    <property type="match status" value="1"/>
</dbReference>
<dbReference type="Gene3D" id="3.40.50.200">
    <property type="entry name" value="Peptidase S8/S53 domain"/>
    <property type="match status" value="1"/>
</dbReference>
<keyword evidence="7 8" id="KW-0720">Serine protease</keyword>
<dbReference type="SUPFAM" id="SSF52025">
    <property type="entry name" value="PA domain"/>
    <property type="match status" value="1"/>
</dbReference>
<dbReference type="InterPro" id="IPR003137">
    <property type="entry name" value="PA_domain"/>
</dbReference>
<dbReference type="InterPro" id="IPR010259">
    <property type="entry name" value="S8pro/Inhibitor_I9"/>
</dbReference>
<evidence type="ECO:0000256" key="9">
    <source>
        <dbReference type="RuleBase" id="RU003355"/>
    </source>
</evidence>
<dbReference type="InterPro" id="IPR023827">
    <property type="entry name" value="Peptidase_S8_Asp-AS"/>
</dbReference>
<feature type="chain" id="PRO_5045626515" description="SLH domain-containing protein" evidence="11">
    <location>
        <begin position="32"/>
        <end position="1516"/>
    </location>
</feature>
<dbReference type="PROSITE" id="PS00136">
    <property type="entry name" value="SUBTILASE_ASP"/>
    <property type="match status" value="1"/>
</dbReference>
<dbReference type="EMBL" id="CAKMMG010000001">
    <property type="protein sequence ID" value="CAH1192113.1"/>
    <property type="molecule type" value="Genomic_DNA"/>
</dbReference>
<evidence type="ECO:0000256" key="4">
    <source>
        <dbReference type="ARBA" id="ARBA00022670"/>
    </source>
</evidence>
<proteinExistence type="inferred from homology"/>
<evidence type="ECO:0000259" key="12">
    <source>
        <dbReference type="PROSITE" id="PS51272"/>
    </source>
</evidence>
<feature type="signal peptide" evidence="11">
    <location>
        <begin position="1"/>
        <end position="31"/>
    </location>
</feature>
<organism evidence="13 14">
    <name type="scientific">Paenibacillus auburnensis</name>
    <dbReference type="NCBI Taxonomy" id="2905649"/>
    <lineage>
        <taxon>Bacteria</taxon>
        <taxon>Bacillati</taxon>
        <taxon>Bacillota</taxon>
        <taxon>Bacilli</taxon>
        <taxon>Bacillales</taxon>
        <taxon>Paenibacillaceae</taxon>
        <taxon>Paenibacillus</taxon>
    </lineage>
</organism>
<feature type="region of interest" description="Disordered" evidence="10">
    <location>
        <begin position="1136"/>
        <end position="1157"/>
    </location>
</feature>
<feature type="active site" description="Charge relay system" evidence="8">
    <location>
        <position position="564"/>
    </location>
</feature>
<evidence type="ECO:0000256" key="5">
    <source>
        <dbReference type="ARBA" id="ARBA00022729"/>
    </source>
</evidence>
<feature type="compositionally biased region" description="Pro residues" evidence="10">
    <location>
        <begin position="1141"/>
        <end position="1156"/>
    </location>
</feature>
<dbReference type="PROSITE" id="PS51892">
    <property type="entry name" value="SUBTILASE"/>
    <property type="match status" value="1"/>
</dbReference>
<evidence type="ECO:0000256" key="6">
    <source>
        <dbReference type="ARBA" id="ARBA00022801"/>
    </source>
</evidence>
<accession>A0ABN8FTM6</accession>
<comment type="caution">
    <text evidence="13">The sequence shown here is derived from an EMBL/GenBank/DDBJ whole genome shotgun (WGS) entry which is preliminary data.</text>
</comment>
<feature type="domain" description="SLH" evidence="12">
    <location>
        <begin position="1362"/>
        <end position="1426"/>
    </location>
</feature>
<sequence length="1516" mass="159246">MSKNNYRRIGAGAASLILAAALLLPAGAASSAPFLPPLPGGFAEAPGVTPKWGGDAGDLGAAFKAMLAEMPAPKNYVPHTDSLSPIKVIVELRSEPARVVEQSAGKSFSPSLQRNKLRAEHAAFKQAAALLGAAAGSEFTEVFNGYALTLPGNQVDKLLDLPGVKAVYPDEAVQAPPISAEPLTGLSPVIASGDLIGADILIDEGITGEGVKVAVLDTGIDYNHPLLKDHYAGGYDLVDEDDDPYETDNPNQIPPDADGTPYETAHGTHVAGIVAAVAPGAEIYAYRVLGPYGNGSTEQTLAGIERAAADGANVINMSLGSGYNQSYAPDAIAADNAVKAGITVVIAAGNSGEDGSYTLTTPGGAHRAITVGASTKPVVTPVIHIGDAEPVYGLRASLSPELTEEESGVRVVYAGAGTAADFDKVNVQGDFVLVDRGGGLDFSTKSLNAKKAGAATLLIANNETEPVRPTLSRAGDYIPTYGITLAEGKAVKQELVNGEGTLSYELIEEPERLADFSSKGPGLPDFIIKPEIIAPGVDILSSVPVWASMDGTYDTAYAEEEGTSMAAPHIAGAAALLLQAGEDMLQKALDPEQIKSMLMNSAEPLTDRKGYEYGYFEQGAGLPHLDRVIQSPVIAKVFEQLDLGISGLEPDPYYTGSLSYGIQNRNSTVTKTVYLDNLSGAPLDYQAEIEWYTKHAGLNAYASTETLEVPAEGATFEVTLSIGTDARDGFYEGAVKLTGTGGQTLFLPLAAILGDKLKPDAVDSANVYDLVFSPNGDGLSDMNGLYFSVNERVTDLNFEVSRFDFNTGDGKVVGDIYAHGGDYAKGRHEVEWDGRIYDSGTGQLEPLEDGFYIVTPVYGEDRIRLGEQRFSVAVDTGAPLLSSVMLDEVEPRDGERQAVLYGDIVDDLMLELISGTNGYEMEDLIGISAVYEAADGTTQQTDGVLYPDGYFEIGVPLREGMNDFYIYAYDIAGNGAADEDYAQLLKYSTGADAITVTPALSAASVMTGQPVTVEVRFTAAESVYGAMMSLAYDGRLKTPVIQPSVQLATYQEEHDPGVPLAEYTDSFGISDGRQVVRYGVQLTNSVYSGEGSVASFTFVPAEAGSYTFELGDLLFWNEGRTFTAAAGLAKAQLQVTDPAKPEPQLPEQPGGQPNPAPVTAVPVTGNTSTVNSGILTANATGASALPSAVLAVSDTALNQAVLQAHSEYAALSLSDVLFANYSFVRLSLTSVQADKLKSSGMGLMLEGREFTLSIPAEALADFTGTKGLSVELSLSHISGVLTTKGPAAVSSAPVVSVKNGWTSGTPVILRLPLNANTGDDRKTGAYKKAADGSWTYLQSGKLVKDGNLELEVKSDGTYTAAAGTGTFSDLAGHWAKDDIEVLAAHQLVAGKGAAGMFSPNDTVNRAELLTLLDRLQGKGDTWLTHIREQDARRPLTRQETAALATAALKNGAAGSNVSLPFADSHSIAPDDRAAVAYMFEQGYMRGEGLLFNPAGTLTRAQAAVILSRILQDLRTP</sequence>
<dbReference type="InterPro" id="IPR034213">
    <property type="entry name" value="S8_Vpr-like"/>
</dbReference>
<feature type="active site" description="Charge relay system" evidence="8">
    <location>
        <position position="266"/>
    </location>
</feature>
<name>A0ABN8FTM6_9BACL</name>
<evidence type="ECO:0000256" key="11">
    <source>
        <dbReference type="SAM" id="SignalP"/>
    </source>
</evidence>
<dbReference type="PANTHER" id="PTHR43806">
    <property type="entry name" value="PEPTIDASE S8"/>
    <property type="match status" value="1"/>
</dbReference>
<dbReference type="CDD" id="cd07474">
    <property type="entry name" value="Peptidases_S8_subtilisin_Vpr-like"/>
    <property type="match status" value="1"/>
</dbReference>
<dbReference type="InterPro" id="IPR046450">
    <property type="entry name" value="PA_dom_sf"/>
</dbReference>
<evidence type="ECO:0000256" key="2">
    <source>
        <dbReference type="ARBA" id="ARBA00022512"/>
    </source>
</evidence>
<dbReference type="InterPro" id="IPR050131">
    <property type="entry name" value="Peptidase_S8_subtilisin-like"/>
</dbReference>
<dbReference type="PROSITE" id="PS00138">
    <property type="entry name" value="SUBTILASE_SER"/>
    <property type="match status" value="1"/>
</dbReference>
<dbReference type="InterPro" id="IPR022398">
    <property type="entry name" value="Peptidase_S8_His-AS"/>
</dbReference>
<keyword evidence="2" id="KW-0134">Cell wall</keyword>
<dbReference type="InterPro" id="IPR000209">
    <property type="entry name" value="Peptidase_S8/S53_dom"/>
</dbReference>
<dbReference type="RefSeq" id="WP_279306726.1">
    <property type="nucleotide sequence ID" value="NZ_CAKMMG010000001.1"/>
</dbReference>
<dbReference type="PANTHER" id="PTHR43806:SF65">
    <property type="entry name" value="SERINE PROTEASE APRX"/>
    <property type="match status" value="1"/>
</dbReference>
<dbReference type="PRINTS" id="PR00723">
    <property type="entry name" value="SUBTILISIN"/>
</dbReference>
<keyword evidence="5 11" id="KW-0732">Signal</keyword>
<feature type="domain" description="SLH" evidence="12">
    <location>
        <begin position="1458"/>
        <end position="1516"/>
    </location>
</feature>
<dbReference type="InterPro" id="IPR036852">
    <property type="entry name" value="Peptidase_S8/S53_dom_sf"/>
</dbReference>
<keyword evidence="4 8" id="KW-0645">Protease</keyword>
<dbReference type="InterPro" id="IPR001119">
    <property type="entry name" value="SLH_dom"/>
</dbReference>
<comment type="similarity">
    <text evidence="1 8 9">Belongs to the peptidase S8 family.</text>
</comment>
<reference evidence="13" key="1">
    <citation type="submission" date="2022-01" db="EMBL/GenBank/DDBJ databases">
        <authorList>
            <person name="Criscuolo A."/>
        </authorList>
    </citation>
    <scope>NUCLEOTIDE SEQUENCE</scope>
    <source>
        <strain evidence="13">CIP111892</strain>
    </source>
</reference>
<dbReference type="SUPFAM" id="SSF52743">
    <property type="entry name" value="Subtilisin-like"/>
    <property type="match status" value="1"/>
</dbReference>
<keyword evidence="6 8" id="KW-0378">Hydrolase</keyword>
<keyword evidence="14" id="KW-1185">Reference proteome</keyword>
<keyword evidence="3" id="KW-0964">Secreted</keyword>
<feature type="active site" description="Charge relay system" evidence="8">
    <location>
        <position position="217"/>
    </location>
</feature>
<evidence type="ECO:0000256" key="8">
    <source>
        <dbReference type="PROSITE-ProRule" id="PRU01240"/>
    </source>
</evidence>
<dbReference type="PROSITE" id="PS51272">
    <property type="entry name" value="SLH"/>
    <property type="match status" value="2"/>
</dbReference>
<dbReference type="Pfam" id="PF00082">
    <property type="entry name" value="Peptidase_S8"/>
    <property type="match status" value="1"/>
</dbReference>
<evidence type="ECO:0000256" key="7">
    <source>
        <dbReference type="ARBA" id="ARBA00022825"/>
    </source>
</evidence>
<dbReference type="InterPro" id="IPR015500">
    <property type="entry name" value="Peptidase_S8_subtilisin-rel"/>
</dbReference>
<evidence type="ECO:0000313" key="13">
    <source>
        <dbReference type="EMBL" id="CAH1192113.1"/>
    </source>
</evidence>
<evidence type="ECO:0000256" key="10">
    <source>
        <dbReference type="SAM" id="MobiDB-lite"/>
    </source>
</evidence>
<dbReference type="Proteomes" id="UP000838324">
    <property type="component" value="Unassembled WGS sequence"/>
</dbReference>
<dbReference type="PROSITE" id="PS00137">
    <property type="entry name" value="SUBTILASE_HIS"/>
    <property type="match status" value="1"/>
</dbReference>
<dbReference type="Pfam" id="PF02225">
    <property type="entry name" value="PA"/>
    <property type="match status" value="1"/>
</dbReference>
<dbReference type="Pfam" id="PF05922">
    <property type="entry name" value="Inhibitor_I9"/>
    <property type="match status" value="1"/>
</dbReference>
<evidence type="ECO:0000256" key="1">
    <source>
        <dbReference type="ARBA" id="ARBA00011073"/>
    </source>
</evidence>
<evidence type="ECO:0000256" key="3">
    <source>
        <dbReference type="ARBA" id="ARBA00022525"/>
    </source>
</evidence>
<protein>
    <recommendedName>
        <fullName evidence="12">SLH domain-containing protein</fullName>
    </recommendedName>
</protein>
<evidence type="ECO:0000313" key="14">
    <source>
        <dbReference type="Proteomes" id="UP000838324"/>
    </source>
</evidence>
<gene>
    <name evidence="13" type="ORF">PAECIP111892_00854</name>
</gene>
<dbReference type="InterPro" id="IPR023828">
    <property type="entry name" value="Peptidase_S8_Ser-AS"/>
</dbReference>